<dbReference type="Pfam" id="PF23959">
    <property type="entry name" value="DUF7288"/>
    <property type="match status" value="1"/>
</dbReference>
<reference evidence="1 2" key="1">
    <citation type="submission" date="2019-04" db="EMBL/GenBank/DDBJ databases">
        <title>Complete genome sequence of Arthrobacter sp. ZXY-2 associated with effective atrazine degradation and salt adaptation.</title>
        <authorList>
            <person name="Zhao X."/>
        </authorList>
    </citation>
    <scope>NUCLEOTIDE SEQUENCE [LARGE SCALE GENOMIC DNA]</scope>
    <source>
        <strain evidence="2">ZP60</strain>
    </source>
</reference>
<protein>
    <submittedName>
        <fullName evidence="1">Uncharacterized protein</fullName>
    </submittedName>
</protein>
<dbReference type="EMBL" id="CP039375">
    <property type="protein sequence ID" value="QCD66672.1"/>
    <property type="molecule type" value="Genomic_DNA"/>
</dbReference>
<dbReference type="Proteomes" id="UP000297053">
    <property type="component" value="Chromosome"/>
</dbReference>
<dbReference type="InterPro" id="IPR055712">
    <property type="entry name" value="DUF7288"/>
</dbReference>
<dbReference type="RefSeq" id="WP_015763094.1">
    <property type="nucleotide sequence ID" value="NZ_CP039375.1"/>
</dbReference>
<dbReference type="AlphaFoldDB" id="A0A4D6KH20"/>
<name>A0A4D6KH20_9EURY</name>
<dbReference type="KEGG" id="halz:E5139_13835"/>
<reference evidence="1 2" key="2">
    <citation type="submission" date="2019-04" db="EMBL/GenBank/DDBJ databases">
        <authorList>
            <person name="Yang S."/>
            <person name="Wei W."/>
        </authorList>
    </citation>
    <scope>NUCLEOTIDE SEQUENCE [LARGE SCALE GENOMIC DNA]</scope>
    <source>
        <strain evidence="2">ZP60</strain>
    </source>
</reference>
<dbReference type="GeneID" id="42180041"/>
<evidence type="ECO:0000313" key="1">
    <source>
        <dbReference type="EMBL" id="QCD66672.1"/>
    </source>
</evidence>
<organism evidence="1 2">
    <name type="scientific">Halomicrobium mukohataei</name>
    <dbReference type="NCBI Taxonomy" id="57705"/>
    <lineage>
        <taxon>Archaea</taxon>
        <taxon>Methanobacteriati</taxon>
        <taxon>Methanobacteriota</taxon>
        <taxon>Stenosarchaea group</taxon>
        <taxon>Halobacteria</taxon>
        <taxon>Halobacteriales</taxon>
        <taxon>Haloarculaceae</taxon>
        <taxon>Halomicrobium</taxon>
    </lineage>
</organism>
<sequence>MTPGSTSPDRGQAHTLEAVIAGLLLLSSVVFAMQMTAVTPLSASTSSQHIENQQRSVAQGVLATAADRGALSTSVRYWNDTDGRFHGAPDIGFYTNEPPDTTFGQILERTLDERSISYNVYLRYRRPSGGIATRRMIYRGRPSDNAVSASRTVTLEPDDPLMRPDETANESVTVGSASRYPVQQVGTSVYNVVRVEVVAWRI</sequence>
<gene>
    <name evidence="1" type="ORF">E5139_13835</name>
</gene>
<proteinExistence type="predicted"/>
<evidence type="ECO:0000313" key="2">
    <source>
        <dbReference type="Proteomes" id="UP000297053"/>
    </source>
</evidence>
<accession>A0A4D6KH20</accession>
<dbReference type="OMA" id="DRGQAYT"/>